<dbReference type="SUPFAM" id="SSF56645">
    <property type="entry name" value="Acyl-CoA dehydrogenase NM domain-like"/>
    <property type="match status" value="1"/>
</dbReference>
<dbReference type="GO" id="GO:0050660">
    <property type="term" value="F:flavin adenine dinucleotide binding"/>
    <property type="evidence" value="ECO:0007669"/>
    <property type="project" value="InterPro"/>
</dbReference>
<evidence type="ECO:0000259" key="6">
    <source>
        <dbReference type="Pfam" id="PF00441"/>
    </source>
</evidence>
<dbReference type="Gene3D" id="1.10.540.10">
    <property type="entry name" value="Acyl-CoA dehydrogenase/oxidase, N-terminal domain"/>
    <property type="match status" value="1"/>
</dbReference>
<dbReference type="InterPro" id="IPR009100">
    <property type="entry name" value="AcylCoA_DH/oxidase_NM_dom_sf"/>
</dbReference>
<keyword evidence="10" id="KW-1185">Reference proteome</keyword>
<dbReference type="InterPro" id="IPR006091">
    <property type="entry name" value="Acyl-CoA_Oxase/DH_mid-dom"/>
</dbReference>
<keyword evidence="4 5" id="KW-0274">FAD</keyword>
<evidence type="ECO:0000313" key="9">
    <source>
        <dbReference type="EMBL" id="KZM71638.1"/>
    </source>
</evidence>
<evidence type="ECO:0000259" key="7">
    <source>
        <dbReference type="Pfam" id="PF02770"/>
    </source>
</evidence>
<name>A0A161XE75_9NOCA</name>
<feature type="domain" description="Acyl-CoA dehydrogenase/oxidase C-terminal" evidence="6">
    <location>
        <begin position="224"/>
        <end position="372"/>
    </location>
</feature>
<dbReference type="InterPro" id="IPR037069">
    <property type="entry name" value="AcylCoA_DH/ox_N_sf"/>
</dbReference>
<evidence type="ECO:0000256" key="2">
    <source>
        <dbReference type="ARBA" id="ARBA00009347"/>
    </source>
</evidence>
<dbReference type="Proteomes" id="UP000076512">
    <property type="component" value="Unassembled WGS sequence"/>
</dbReference>
<sequence>MFGPSSSIREYYQALGEATIAKRSDICYERGELDRESWLEIATEGVWKLAVPKCWDGAGGSWWDFVAAFEGLAQGGRDLGFSLSMVAQAGLIRSLLYYGTTDQIAEFLPPLTSGKVGATALTETRGGSDVSGVTTCAVSAPGGYVLSGAKDHVTNGPIADLAMILGRIPEVGSRDITLFMVDMANPGVEHGKPEDMIGNRTSPTGPFTLHEVEVPESAVIGGVGEGLSIIYNTISLDRLLYGVLASAYLEPVLSDVINYSFERVAFKQPIADYQYVQSRITDIKFGIETSRWMAYAALESLLAEDPQANLRCSIAKYHGSETLHNSTEHLFRILGHLGYMNGQYSRRLLDGLGPLIAGGTSEMQRKNVFQQLIKLREEVSV</sequence>
<comment type="cofactor">
    <cofactor evidence="1 5">
        <name>FAD</name>
        <dbReference type="ChEBI" id="CHEBI:57692"/>
    </cofactor>
</comment>
<dbReference type="InterPro" id="IPR006089">
    <property type="entry name" value="Acyl-CoA_DH_CS"/>
</dbReference>
<evidence type="ECO:0000259" key="8">
    <source>
        <dbReference type="Pfam" id="PF02771"/>
    </source>
</evidence>
<evidence type="ECO:0000256" key="4">
    <source>
        <dbReference type="ARBA" id="ARBA00022827"/>
    </source>
</evidence>
<comment type="caution">
    <text evidence="9">The sequence shown here is derived from an EMBL/GenBank/DDBJ whole genome shotgun (WGS) entry which is preliminary data.</text>
</comment>
<accession>A0A161XE75</accession>
<evidence type="ECO:0000256" key="1">
    <source>
        <dbReference type="ARBA" id="ARBA00001974"/>
    </source>
</evidence>
<dbReference type="AlphaFoldDB" id="A0A161XE75"/>
<evidence type="ECO:0000256" key="3">
    <source>
        <dbReference type="ARBA" id="ARBA00022630"/>
    </source>
</evidence>
<gene>
    <name evidence="9" type="ORF">AWN90_02625</name>
</gene>
<evidence type="ECO:0000256" key="5">
    <source>
        <dbReference type="RuleBase" id="RU362125"/>
    </source>
</evidence>
<dbReference type="Gene3D" id="2.40.110.10">
    <property type="entry name" value="Butyryl-CoA Dehydrogenase, subunit A, domain 2"/>
    <property type="match status" value="1"/>
</dbReference>
<dbReference type="PROSITE" id="PS00072">
    <property type="entry name" value="ACYL_COA_DH_1"/>
    <property type="match status" value="1"/>
</dbReference>
<feature type="domain" description="Acyl-CoA oxidase/dehydrogenase middle" evidence="7">
    <location>
        <begin position="118"/>
        <end position="211"/>
    </location>
</feature>
<feature type="domain" description="Acyl-CoA dehydrogenase/oxidase N-terminal" evidence="8">
    <location>
        <begin position="8"/>
        <end position="115"/>
    </location>
</feature>
<dbReference type="InterPro" id="IPR036250">
    <property type="entry name" value="AcylCo_DH-like_C"/>
</dbReference>
<dbReference type="Pfam" id="PF00441">
    <property type="entry name" value="Acyl-CoA_dh_1"/>
    <property type="match status" value="1"/>
</dbReference>
<proteinExistence type="inferred from homology"/>
<reference evidence="9 10" key="1">
    <citation type="submission" date="2016-04" db="EMBL/GenBank/DDBJ databases">
        <authorList>
            <person name="Evans L.H."/>
            <person name="Alamgir A."/>
            <person name="Owens N."/>
            <person name="Weber N.D."/>
            <person name="Virtaneva K."/>
            <person name="Barbian K."/>
            <person name="Babar A."/>
            <person name="Rosenke K."/>
        </authorList>
    </citation>
    <scope>NUCLEOTIDE SEQUENCE [LARGE SCALE GENOMIC DNA]</scope>
    <source>
        <strain evidence="9 10">IFM 0406</strain>
    </source>
</reference>
<dbReference type="GO" id="GO:0003995">
    <property type="term" value="F:acyl-CoA dehydrogenase activity"/>
    <property type="evidence" value="ECO:0007669"/>
    <property type="project" value="InterPro"/>
</dbReference>
<dbReference type="OrthoDB" id="5241155at2"/>
<dbReference type="InterPro" id="IPR013786">
    <property type="entry name" value="AcylCoA_DH/ox_N"/>
</dbReference>
<keyword evidence="5" id="KW-0560">Oxidoreductase</keyword>
<dbReference type="SUPFAM" id="SSF47203">
    <property type="entry name" value="Acyl-CoA dehydrogenase C-terminal domain-like"/>
    <property type="match status" value="1"/>
</dbReference>
<comment type="similarity">
    <text evidence="2 5">Belongs to the acyl-CoA dehydrogenase family.</text>
</comment>
<dbReference type="STRING" id="455432.AWN90_02625"/>
<dbReference type="PANTHER" id="PTHR43884:SF12">
    <property type="entry name" value="ISOVALERYL-COA DEHYDROGENASE, MITOCHONDRIAL-RELATED"/>
    <property type="match status" value="1"/>
</dbReference>
<organism evidence="9 10">
    <name type="scientific">Nocardia terpenica</name>
    <dbReference type="NCBI Taxonomy" id="455432"/>
    <lineage>
        <taxon>Bacteria</taxon>
        <taxon>Bacillati</taxon>
        <taxon>Actinomycetota</taxon>
        <taxon>Actinomycetes</taxon>
        <taxon>Mycobacteriales</taxon>
        <taxon>Nocardiaceae</taxon>
        <taxon>Nocardia</taxon>
    </lineage>
</organism>
<dbReference type="Pfam" id="PF02771">
    <property type="entry name" value="Acyl-CoA_dh_N"/>
    <property type="match status" value="1"/>
</dbReference>
<dbReference type="CDD" id="cd00567">
    <property type="entry name" value="ACAD"/>
    <property type="match status" value="1"/>
</dbReference>
<dbReference type="Pfam" id="PF02770">
    <property type="entry name" value="Acyl-CoA_dh_M"/>
    <property type="match status" value="1"/>
</dbReference>
<dbReference type="InterPro" id="IPR046373">
    <property type="entry name" value="Acyl-CoA_Oxase/DH_mid-dom_sf"/>
</dbReference>
<dbReference type="EMBL" id="LWGR01000012">
    <property type="protein sequence ID" value="KZM71638.1"/>
    <property type="molecule type" value="Genomic_DNA"/>
</dbReference>
<protein>
    <submittedName>
        <fullName evidence="9">Acyl-CoA dehydrogenase</fullName>
    </submittedName>
</protein>
<evidence type="ECO:0000313" key="10">
    <source>
        <dbReference type="Proteomes" id="UP000076512"/>
    </source>
</evidence>
<dbReference type="PANTHER" id="PTHR43884">
    <property type="entry name" value="ACYL-COA DEHYDROGENASE"/>
    <property type="match status" value="1"/>
</dbReference>
<dbReference type="InterPro" id="IPR009075">
    <property type="entry name" value="AcylCo_DH/oxidase_C"/>
</dbReference>
<keyword evidence="3 5" id="KW-0285">Flavoprotein</keyword>
<dbReference type="Gene3D" id="1.20.140.10">
    <property type="entry name" value="Butyryl-CoA Dehydrogenase, subunit A, domain 3"/>
    <property type="match status" value="1"/>
</dbReference>
<dbReference type="RefSeq" id="WP_067577322.1">
    <property type="nucleotide sequence ID" value="NZ_JABMCZ010000003.1"/>
</dbReference>